<protein>
    <submittedName>
        <fullName evidence="3">Uncharacterized protein LOC110410219</fullName>
    </submittedName>
</protein>
<sequence length="138" mass="16025">MVHEEPKMWHDALPVALWAYKTSKHGPTKAIPFSLVYGIEVVLLVEILVPFARLALDTESDNDTLQMLELEALKERRDREKKNLSVYQKRLSKASDKLMKKRNFEEGYLVLRATEHIRKGTPTSNLVQNRKDHILSTR</sequence>
<evidence type="ECO:0000313" key="3">
    <source>
        <dbReference type="RefSeq" id="XP_021275504.1"/>
    </source>
</evidence>
<evidence type="ECO:0000313" key="2">
    <source>
        <dbReference type="Proteomes" id="UP000504621"/>
    </source>
</evidence>
<gene>
    <name evidence="3" type="primary">LOC110410219</name>
</gene>
<feature type="coiled-coil region" evidence="1">
    <location>
        <begin position="70"/>
        <end position="97"/>
    </location>
</feature>
<dbReference type="PANTHER" id="PTHR48475">
    <property type="entry name" value="RIBONUCLEASE H"/>
    <property type="match status" value="1"/>
</dbReference>
<dbReference type="GO" id="GO:0003676">
    <property type="term" value="F:nucleic acid binding"/>
    <property type="evidence" value="ECO:0007669"/>
    <property type="project" value="InterPro"/>
</dbReference>
<keyword evidence="2" id="KW-1185">Reference proteome</keyword>
<dbReference type="RefSeq" id="XP_021275504.1">
    <property type="nucleotide sequence ID" value="XM_021419829.1"/>
</dbReference>
<name>A0A6J0ZMK7_9ROSI</name>
<accession>A0A6J0ZMK7</accession>
<dbReference type="PANTHER" id="PTHR48475:SF1">
    <property type="entry name" value="RNASE H TYPE-1 DOMAIN-CONTAINING PROTEIN"/>
    <property type="match status" value="1"/>
</dbReference>
<proteinExistence type="predicted"/>
<dbReference type="Gene3D" id="3.30.420.10">
    <property type="entry name" value="Ribonuclease H-like superfamily/Ribonuclease H"/>
    <property type="match status" value="1"/>
</dbReference>
<keyword evidence="1" id="KW-0175">Coiled coil</keyword>
<dbReference type="AlphaFoldDB" id="A0A6J0ZMK7"/>
<organism evidence="2 3">
    <name type="scientific">Herrania umbratica</name>
    <dbReference type="NCBI Taxonomy" id="108875"/>
    <lineage>
        <taxon>Eukaryota</taxon>
        <taxon>Viridiplantae</taxon>
        <taxon>Streptophyta</taxon>
        <taxon>Embryophyta</taxon>
        <taxon>Tracheophyta</taxon>
        <taxon>Spermatophyta</taxon>
        <taxon>Magnoliopsida</taxon>
        <taxon>eudicotyledons</taxon>
        <taxon>Gunneridae</taxon>
        <taxon>Pentapetalae</taxon>
        <taxon>rosids</taxon>
        <taxon>malvids</taxon>
        <taxon>Malvales</taxon>
        <taxon>Malvaceae</taxon>
        <taxon>Byttnerioideae</taxon>
        <taxon>Herrania</taxon>
    </lineage>
</organism>
<dbReference type="InterPro" id="IPR036397">
    <property type="entry name" value="RNaseH_sf"/>
</dbReference>
<dbReference type="Proteomes" id="UP000504621">
    <property type="component" value="Unplaced"/>
</dbReference>
<dbReference type="GeneID" id="110410219"/>
<evidence type="ECO:0000256" key="1">
    <source>
        <dbReference type="SAM" id="Coils"/>
    </source>
</evidence>
<reference evidence="3" key="1">
    <citation type="submission" date="2025-08" db="UniProtKB">
        <authorList>
            <consortium name="RefSeq"/>
        </authorList>
    </citation>
    <scope>IDENTIFICATION</scope>
    <source>
        <tissue evidence="3">Leaf</tissue>
    </source>
</reference>
<dbReference type="OrthoDB" id="985844at2759"/>